<sequence length="280" mass="31214">MIFREPDAKEKKKLAIPKGANWYLKLTTTPNRIFGENVLVAAQMSDKWSETSSEFPILKFEDKEAHLYQVAFPTFGGSMGVRPRESGEPYWYEQIKCHFMYPLAGVFANPTTTTEGAHLPNPRPLRDVTSAGKEILYLSSEESVGSSNGELSSWSNVFAGVLRDLGIDPEEKKKKTSKKKKKVITIDAEVTSKKGESSRAAAGASEKGTLRFRKSNLKDYIIVSDSLECLSRIGEKKASAGGSKSSGSAGSRMKKRKKNTKSMLWMKKRKKNMKSMLPNW</sequence>
<feature type="compositionally biased region" description="Low complexity" evidence="1">
    <location>
        <begin position="239"/>
        <end position="251"/>
    </location>
</feature>
<dbReference type="Gramene" id="mRNA:HanXRQr2_Chr02g0062101">
    <property type="protein sequence ID" value="mRNA:HanXRQr2_Chr02g0062101"/>
    <property type="gene ID" value="HanXRQr2_Chr02g0062101"/>
</dbReference>
<proteinExistence type="predicted"/>
<gene>
    <name evidence="2" type="ORF">HanXRQr2_Chr02g0062101</name>
</gene>
<keyword evidence="3" id="KW-1185">Reference proteome</keyword>
<dbReference type="PANTHER" id="PTHR31099">
    <property type="entry name" value="OS06G0165300 PROTEIN"/>
    <property type="match status" value="1"/>
</dbReference>
<dbReference type="PANTHER" id="PTHR31099:SF49">
    <property type="entry name" value="MYOSIN HEAVY CHAIN-LIKE PROTEIN"/>
    <property type="match status" value="1"/>
</dbReference>
<dbReference type="Proteomes" id="UP000215914">
    <property type="component" value="Unassembled WGS sequence"/>
</dbReference>
<evidence type="ECO:0000313" key="3">
    <source>
        <dbReference type="Proteomes" id="UP000215914"/>
    </source>
</evidence>
<evidence type="ECO:0000256" key="1">
    <source>
        <dbReference type="SAM" id="MobiDB-lite"/>
    </source>
</evidence>
<dbReference type="EMBL" id="MNCJ02000317">
    <property type="protein sequence ID" value="KAF5818194.1"/>
    <property type="molecule type" value="Genomic_DNA"/>
</dbReference>
<organism evidence="2 3">
    <name type="scientific">Helianthus annuus</name>
    <name type="common">Common sunflower</name>
    <dbReference type="NCBI Taxonomy" id="4232"/>
    <lineage>
        <taxon>Eukaryota</taxon>
        <taxon>Viridiplantae</taxon>
        <taxon>Streptophyta</taxon>
        <taxon>Embryophyta</taxon>
        <taxon>Tracheophyta</taxon>
        <taxon>Spermatophyta</taxon>
        <taxon>Magnoliopsida</taxon>
        <taxon>eudicotyledons</taxon>
        <taxon>Gunneridae</taxon>
        <taxon>Pentapetalae</taxon>
        <taxon>asterids</taxon>
        <taxon>campanulids</taxon>
        <taxon>Asterales</taxon>
        <taxon>Asteraceae</taxon>
        <taxon>Asteroideae</taxon>
        <taxon>Heliantheae alliance</taxon>
        <taxon>Heliantheae</taxon>
        <taxon>Helianthus</taxon>
    </lineage>
</organism>
<reference evidence="2" key="2">
    <citation type="submission" date="2020-06" db="EMBL/GenBank/DDBJ databases">
        <title>Helianthus annuus Genome sequencing and assembly Release 2.</title>
        <authorList>
            <person name="Gouzy J."/>
            <person name="Langlade N."/>
            <person name="Munos S."/>
        </authorList>
    </citation>
    <scope>NUCLEOTIDE SEQUENCE</scope>
    <source>
        <tissue evidence="2">Leaves</tissue>
    </source>
</reference>
<dbReference type="AlphaFoldDB" id="A0A9K3NZB2"/>
<protein>
    <submittedName>
        <fullName evidence="2">Uncharacterized protein</fullName>
    </submittedName>
</protein>
<feature type="compositionally biased region" description="Basic residues" evidence="1">
    <location>
        <begin position="252"/>
        <end position="273"/>
    </location>
</feature>
<evidence type="ECO:0000313" key="2">
    <source>
        <dbReference type="EMBL" id="KAF5818194.1"/>
    </source>
</evidence>
<feature type="region of interest" description="Disordered" evidence="1">
    <location>
        <begin position="237"/>
        <end position="280"/>
    </location>
</feature>
<comment type="caution">
    <text evidence="2">The sequence shown here is derived from an EMBL/GenBank/DDBJ whole genome shotgun (WGS) entry which is preliminary data.</text>
</comment>
<name>A0A9K3NZB2_HELAN</name>
<reference evidence="2" key="1">
    <citation type="journal article" date="2017" name="Nature">
        <title>The sunflower genome provides insights into oil metabolism, flowering and Asterid evolution.</title>
        <authorList>
            <person name="Badouin H."/>
            <person name="Gouzy J."/>
            <person name="Grassa C.J."/>
            <person name="Murat F."/>
            <person name="Staton S.E."/>
            <person name="Cottret L."/>
            <person name="Lelandais-Briere C."/>
            <person name="Owens G.L."/>
            <person name="Carrere S."/>
            <person name="Mayjonade B."/>
            <person name="Legrand L."/>
            <person name="Gill N."/>
            <person name="Kane N.C."/>
            <person name="Bowers J.E."/>
            <person name="Hubner S."/>
            <person name="Bellec A."/>
            <person name="Berard A."/>
            <person name="Berges H."/>
            <person name="Blanchet N."/>
            <person name="Boniface M.C."/>
            <person name="Brunel D."/>
            <person name="Catrice O."/>
            <person name="Chaidir N."/>
            <person name="Claudel C."/>
            <person name="Donnadieu C."/>
            <person name="Faraut T."/>
            <person name="Fievet G."/>
            <person name="Helmstetter N."/>
            <person name="King M."/>
            <person name="Knapp S.J."/>
            <person name="Lai Z."/>
            <person name="Le Paslier M.C."/>
            <person name="Lippi Y."/>
            <person name="Lorenzon L."/>
            <person name="Mandel J.R."/>
            <person name="Marage G."/>
            <person name="Marchand G."/>
            <person name="Marquand E."/>
            <person name="Bret-Mestries E."/>
            <person name="Morien E."/>
            <person name="Nambeesan S."/>
            <person name="Nguyen T."/>
            <person name="Pegot-Espagnet P."/>
            <person name="Pouilly N."/>
            <person name="Raftis F."/>
            <person name="Sallet E."/>
            <person name="Schiex T."/>
            <person name="Thomas J."/>
            <person name="Vandecasteele C."/>
            <person name="Vares D."/>
            <person name="Vear F."/>
            <person name="Vautrin S."/>
            <person name="Crespi M."/>
            <person name="Mangin B."/>
            <person name="Burke J.M."/>
            <person name="Salse J."/>
            <person name="Munos S."/>
            <person name="Vincourt P."/>
            <person name="Rieseberg L.H."/>
            <person name="Langlade N.B."/>
        </authorList>
    </citation>
    <scope>NUCLEOTIDE SEQUENCE</scope>
    <source>
        <tissue evidence="2">Leaves</tissue>
    </source>
</reference>
<accession>A0A9K3NZB2</accession>